<organism evidence="1 2">
    <name type="scientific">Caerostris extrusa</name>
    <name type="common">Bark spider</name>
    <name type="synonym">Caerostris bankana</name>
    <dbReference type="NCBI Taxonomy" id="172846"/>
    <lineage>
        <taxon>Eukaryota</taxon>
        <taxon>Metazoa</taxon>
        <taxon>Ecdysozoa</taxon>
        <taxon>Arthropoda</taxon>
        <taxon>Chelicerata</taxon>
        <taxon>Arachnida</taxon>
        <taxon>Araneae</taxon>
        <taxon>Araneomorphae</taxon>
        <taxon>Entelegynae</taxon>
        <taxon>Araneoidea</taxon>
        <taxon>Araneidae</taxon>
        <taxon>Caerostris</taxon>
    </lineage>
</organism>
<accession>A0AAV4X175</accession>
<sequence length="122" mass="14514">MGISHSSVIQKEPFKIVFRSKTVKAFLNPWILKRFKAKHTPMQILSLCIQPDPVVLQVCCYLSVYPCNEEKKNRKLAWRDSIQNFTFLYDEFSTWRNSKSLIKVIRAFGKERHYLYQEHNTS</sequence>
<comment type="caution">
    <text evidence="1">The sequence shown here is derived from an EMBL/GenBank/DDBJ whole genome shotgun (WGS) entry which is preliminary data.</text>
</comment>
<name>A0AAV4X175_CAEEX</name>
<gene>
    <name evidence="1" type="ORF">CEXT_614221</name>
</gene>
<protein>
    <submittedName>
        <fullName evidence="1">Uncharacterized protein</fullName>
    </submittedName>
</protein>
<proteinExistence type="predicted"/>
<dbReference type="Proteomes" id="UP001054945">
    <property type="component" value="Unassembled WGS sequence"/>
</dbReference>
<dbReference type="EMBL" id="BPLR01017125">
    <property type="protein sequence ID" value="GIY88930.1"/>
    <property type="molecule type" value="Genomic_DNA"/>
</dbReference>
<keyword evidence="2" id="KW-1185">Reference proteome</keyword>
<dbReference type="AlphaFoldDB" id="A0AAV4X175"/>
<evidence type="ECO:0000313" key="1">
    <source>
        <dbReference type="EMBL" id="GIY88930.1"/>
    </source>
</evidence>
<evidence type="ECO:0000313" key="2">
    <source>
        <dbReference type="Proteomes" id="UP001054945"/>
    </source>
</evidence>
<reference evidence="1 2" key="1">
    <citation type="submission" date="2021-06" db="EMBL/GenBank/DDBJ databases">
        <title>Caerostris extrusa draft genome.</title>
        <authorList>
            <person name="Kono N."/>
            <person name="Arakawa K."/>
        </authorList>
    </citation>
    <scope>NUCLEOTIDE SEQUENCE [LARGE SCALE GENOMIC DNA]</scope>
</reference>